<organism evidence="1 2">
    <name type="scientific">Kitasatospora cinereorecta</name>
    <dbReference type="NCBI Taxonomy" id="285560"/>
    <lineage>
        <taxon>Bacteria</taxon>
        <taxon>Bacillati</taxon>
        <taxon>Actinomycetota</taxon>
        <taxon>Actinomycetes</taxon>
        <taxon>Kitasatosporales</taxon>
        <taxon>Streptomycetaceae</taxon>
        <taxon>Kitasatospora</taxon>
    </lineage>
</organism>
<dbReference type="SUPFAM" id="SSF109854">
    <property type="entry name" value="DinB/YfiT-like putative metalloenzymes"/>
    <property type="match status" value="1"/>
</dbReference>
<protein>
    <submittedName>
        <fullName evidence="1">DUF664 domain-containing protein</fullName>
    </submittedName>
</protein>
<evidence type="ECO:0000313" key="1">
    <source>
        <dbReference type="EMBL" id="MFC5646446.1"/>
    </source>
</evidence>
<gene>
    <name evidence="1" type="ORF">ACFPZF_34545</name>
</gene>
<dbReference type="InterPro" id="IPR007061">
    <property type="entry name" value="MST-like"/>
</dbReference>
<dbReference type="Gene3D" id="1.20.120.450">
    <property type="entry name" value="dinb family like domain"/>
    <property type="match status" value="1"/>
</dbReference>
<name>A0ABW0VL81_9ACTN</name>
<proteinExistence type="predicted"/>
<evidence type="ECO:0000313" key="2">
    <source>
        <dbReference type="Proteomes" id="UP001596066"/>
    </source>
</evidence>
<dbReference type="EMBL" id="JBHSOC010000101">
    <property type="protein sequence ID" value="MFC5646446.1"/>
    <property type="molecule type" value="Genomic_DNA"/>
</dbReference>
<comment type="caution">
    <text evidence="1">The sequence shown here is derived from an EMBL/GenBank/DDBJ whole genome shotgun (WGS) entry which is preliminary data.</text>
</comment>
<dbReference type="RefSeq" id="WP_380232469.1">
    <property type="nucleotide sequence ID" value="NZ_BAAAUA010000028.1"/>
</dbReference>
<sequence>MTWRARRSGQDTFTHAGDGYSLRLLYLHMITEHARHNGHADLLRPHIDGVTGG</sequence>
<accession>A0ABW0VL81</accession>
<dbReference type="Proteomes" id="UP001596066">
    <property type="component" value="Unassembled WGS sequence"/>
</dbReference>
<dbReference type="InterPro" id="IPR034660">
    <property type="entry name" value="DinB/YfiT-like"/>
</dbReference>
<reference evidence="2" key="1">
    <citation type="journal article" date="2019" name="Int. J. Syst. Evol. Microbiol.">
        <title>The Global Catalogue of Microorganisms (GCM) 10K type strain sequencing project: providing services to taxonomists for standard genome sequencing and annotation.</title>
        <authorList>
            <consortium name="The Broad Institute Genomics Platform"/>
            <consortium name="The Broad Institute Genome Sequencing Center for Infectious Disease"/>
            <person name="Wu L."/>
            <person name="Ma J."/>
        </authorList>
    </citation>
    <scope>NUCLEOTIDE SEQUENCE [LARGE SCALE GENOMIC DNA]</scope>
    <source>
        <strain evidence="2">CGMCC 4.1622</strain>
    </source>
</reference>
<dbReference type="Pfam" id="PF04978">
    <property type="entry name" value="MST"/>
    <property type="match status" value="1"/>
</dbReference>
<keyword evidence="2" id="KW-1185">Reference proteome</keyword>